<keyword evidence="3" id="KW-1185">Reference proteome</keyword>
<sequence length="225" mass="24802">MRMTVVPDKTVRNVRRTRSISGALAILFLTATSPVIAQSADAPTTSPQDLPPFVKRGLPGDFHAALKPLEGRWRAAKQIFIALGTAERPAMSDRITTTRSWIGGGRHLLDITQGTIGGAPYYRLGVLGFSNIDHRYEFATFDGMNANSMLYKSEPLDRPGKLIELSGTFSDQGLLGEAFAGKIIPMRTIIRIIDPDRHEIELRFDVPGGQQNILIDRTIYTRIPG</sequence>
<feature type="chain" id="PRO_5028869085" evidence="1">
    <location>
        <begin position="38"/>
        <end position="225"/>
    </location>
</feature>
<dbReference type="RefSeq" id="WP_187762606.1">
    <property type="nucleotide sequence ID" value="NZ_JANQBJ010000006.1"/>
</dbReference>
<organism evidence="2 3">
    <name type="scientific">Sphingomonas alpina</name>
    <dbReference type="NCBI Taxonomy" id="653931"/>
    <lineage>
        <taxon>Bacteria</taxon>
        <taxon>Pseudomonadati</taxon>
        <taxon>Pseudomonadota</taxon>
        <taxon>Alphaproteobacteria</taxon>
        <taxon>Sphingomonadales</taxon>
        <taxon>Sphingomonadaceae</taxon>
        <taxon>Sphingomonas</taxon>
    </lineage>
</organism>
<evidence type="ECO:0000313" key="3">
    <source>
        <dbReference type="Proteomes" id="UP000516148"/>
    </source>
</evidence>
<dbReference type="KEGG" id="spap:H3Z74_03435"/>
<dbReference type="EMBL" id="CP061038">
    <property type="protein sequence ID" value="QNQ10306.1"/>
    <property type="molecule type" value="Genomic_DNA"/>
</dbReference>
<feature type="signal peptide" evidence="1">
    <location>
        <begin position="1"/>
        <end position="37"/>
    </location>
</feature>
<evidence type="ECO:0000256" key="1">
    <source>
        <dbReference type="SAM" id="SignalP"/>
    </source>
</evidence>
<protein>
    <submittedName>
        <fullName evidence="2">DUF1579 family protein</fullName>
    </submittedName>
</protein>
<dbReference type="Pfam" id="PF07617">
    <property type="entry name" value="DUF1579"/>
    <property type="match status" value="1"/>
</dbReference>
<proteinExistence type="predicted"/>
<name>A0A7H0LKV3_9SPHN</name>
<keyword evidence="1" id="KW-0732">Signal</keyword>
<dbReference type="InterPro" id="IPR011473">
    <property type="entry name" value="DUF1579"/>
</dbReference>
<evidence type="ECO:0000313" key="2">
    <source>
        <dbReference type="EMBL" id="QNQ10306.1"/>
    </source>
</evidence>
<dbReference type="AlphaFoldDB" id="A0A7H0LKV3"/>
<gene>
    <name evidence="2" type="ORF">H3Z74_03435</name>
</gene>
<accession>A0A7H0LKV3</accession>
<dbReference type="Proteomes" id="UP000516148">
    <property type="component" value="Chromosome"/>
</dbReference>
<reference evidence="2 3" key="1">
    <citation type="submission" date="2020-09" db="EMBL/GenBank/DDBJ databases">
        <title>Sphingomonas sp., a new species isolated from pork steak.</title>
        <authorList>
            <person name="Heidler von Heilborn D."/>
        </authorList>
    </citation>
    <scope>NUCLEOTIDE SEQUENCE [LARGE SCALE GENOMIC DNA]</scope>
    <source>
        <strain evidence="3">S8-3T</strain>
    </source>
</reference>